<dbReference type="AlphaFoldDB" id="A0A7T8A0D1"/>
<dbReference type="RefSeq" id="WP_052114724.1">
    <property type="nucleotide sequence ID" value="NZ_CBCSDR010000003.1"/>
</dbReference>
<dbReference type="Proteomes" id="UP000595426">
    <property type="component" value="Chromosome"/>
</dbReference>
<protein>
    <submittedName>
        <fullName evidence="2">Uncharacterized protein</fullName>
    </submittedName>
</protein>
<feature type="transmembrane region" description="Helical" evidence="1">
    <location>
        <begin position="29"/>
        <end position="54"/>
    </location>
</feature>
<sequence length="66" mass="7646">MAGLFLLLFVSKAAQLIVYGFQFNAEESSAYNIGLFTGKTLMLIYFSTLINLLYKKYLYLKRHNIK</sequence>
<evidence type="ECO:0000256" key="1">
    <source>
        <dbReference type="SAM" id="Phobius"/>
    </source>
</evidence>
<name>A0A7T8A0D1_9FLAO</name>
<keyword evidence="3" id="KW-1185">Reference proteome</keyword>
<keyword evidence="1" id="KW-1133">Transmembrane helix</keyword>
<dbReference type="KEGG" id="egm:AYC65_05190"/>
<gene>
    <name evidence="2" type="ORF">I6H88_15795</name>
</gene>
<evidence type="ECO:0000313" key="2">
    <source>
        <dbReference type="EMBL" id="QQN61149.1"/>
    </source>
</evidence>
<accession>A0A7T8A0D1</accession>
<proteinExistence type="predicted"/>
<keyword evidence="1" id="KW-0812">Transmembrane</keyword>
<organism evidence="2 3">
    <name type="scientific">Elizabethkingia bruuniana</name>
    <dbReference type="NCBI Taxonomy" id="1756149"/>
    <lineage>
        <taxon>Bacteria</taxon>
        <taxon>Pseudomonadati</taxon>
        <taxon>Bacteroidota</taxon>
        <taxon>Flavobacteriia</taxon>
        <taxon>Flavobacteriales</taxon>
        <taxon>Weeksellaceae</taxon>
        <taxon>Elizabethkingia</taxon>
    </lineage>
</organism>
<dbReference type="EMBL" id="CP067018">
    <property type="protein sequence ID" value="QQN61149.1"/>
    <property type="molecule type" value="Genomic_DNA"/>
</dbReference>
<reference evidence="2 3" key="1">
    <citation type="submission" date="2020-12" db="EMBL/GenBank/DDBJ databases">
        <title>FDA dAtabase for Regulatory Grade micrObial Sequences (FDA-ARGOS): Supporting development and validation of Infectious Disease Dx tests.</title>
        <authorList>
            <person name="Kerrigan L."/>
            <person name="Long C."/>
            <person name="Tallon L."/>
            <person name="Sadzewicz L."/>
            <person name="Zhao X."/>
            <person name="Boylan J."/>
            <person name="Ott S."/>
            <person name="Bowen H."/>
            <person name="Vavikolanu K."/>
            <person name="Mehta A."/>
            <person name="Aluvathingal J."/>
            <person name="Nadendla S."/>
            <person name="Yan Y."/>
            <person name="Sichtig H."/>
        </authorList>
    </citation>
    <scope>NUCLEOTIDE SEQUENCE [LARGE SCALE GENOMIC DNA]</scope>
    <source>
        <strain evidence="2 3">FDAARGOS_1031</strain>
    </source>
</reference>
<evidence type="ECO:0000313" key="3">
    <source>
        <dbReference type="Proteomes" id="UP000595426"/>
    </source>
</evidence>
<keyword evidence="1" id="KW-0472">Membrane</keyword>
<dbReference type="GeneID" id="93132287"/>